<evidence type="ECO:0000313" key="7">
    <source>
        <dbReference type="Proteomes" id="UP000652681"/>
    </source>
</evidence>
<feature type="compositionally biased region" description="Basic and acidic residues" evidence="4">
    <location>
        <begin position="246"/>
        <end position="271"/>
    </location>
</feature>
<dbReference type="EMBL" id="JACVEL010000009">
    <property type="protein sequence ID" value="MBC9813357.1"/>
    <property type="molecule type" value="Genomic_DNA"/>
</dbReference>
<evidence type="ECO:0000259" key="5">
    <source>
        <dbReference type="PROSITE" id="PS50893"/>
    </source>
</evidence>
<feature type="domain" description="ABC transporter" evidence="5">
    <location>
        <begin position="2"/>
        <end position="235"/>
    </location>
</feature>
<feature type="region of interest" description="Disordered" evidence="4">
    <location>
        <begin position="246"/>
        <end position="273"/>
    </location>
</feature>
<evidence type="ECO:0000256" key="3">
    <source>
        <dbReference type="ARBA" id="ARBA00022840"/>
    </source>
</evidence>
<reference evidence="6" key="1">
    <citation type="submission" date="2020-09" db="EMBL/GenBank/DDBJ databases">
        <title>Taishania pollutisoli gen. nov., sp. nov., Isolated from Tetrabromobisphenol A-Contaminated Soil.</title>
        <authorList>
            <person name="Chen Q."/>
        </authorList>
    </citation>
    <scope>NUCLEOTIDE SEQUENCE</scope>
    <source>
        <strain evidence="6">CZZ-1</strain>
    </source>
</reference>
<dbReference type="SMART" id="SM00382">
    <property type="entry name" value="AAA"/>
    <property type="match status" value="2"/>
</dbReference>
<dbReference type="InterPro" id="IPR027417">
    <property type="entry name" value="P-loop_NTPase"/>
</dbReference>
<dbReference type="Pfam" id="PF00005">
    <property type="entry name" value="ABC_tran"/>
    <property type="match status" value="2"/>
</dbReference>
<dbReference type="InterPro" id="IPR050611">
    <property type="entry name" value="ABCF"/>
</dbReference>
<organism evidence="6 7">
    <name type="scientific">Taishania pollutisoli</name>
    <dbReference type="NCBI Taxonomy" id="2766479"/>
    <lineage>
        <taxon>Bacteria</taxon>
        <taxon>Pseudomonadati</taxon>
        <taxon>Bacteroidota</taxon>
        <taxon>Flavobacteriia</taxon>
        <taxon>Flavobacteriales</taxon>
        <taxon>Crocinitomicaceae</taxon>
        <taxon>Taishania</taxon>
    </lineage>
</organism>
<dbReference type="GO" id="GO:0005524">
    <property type="term" value="F:ATP binding"/>
    <property type="evidence" value="ECO:0007669"/>
    <property type="project" value="UniProtKB-KW"/>
</dbReference>
<dbReference type="FunFam" id="3.40.50.300:FF:001320">
    <property type="entry name" value="Heme ABC transporter ATP-binding protein"/>
    <property type="match status" value="1"/>
</dbReference>
<evidence type="ECO:0000313" key="6">
    <source>
        <dbReference type="EMBL" id="MBC9813357.1"/>
    </source>
</evidence>
<dbReference type="GO" id="GO:0016887">
    <property type="term" value="F:ATP hydrolysis activity"/>
    <property type="evidence" value="ECO:0007669"/>
    <property type="project" value="InterPro"/>
</dbReference>
<dbReference type="InterPro" id="IPR003593">
    <property type="entry name" value="AAA+_ATPase"/>
</dbReference>
<dbReference type="InterPro" id="IPR003439">
    <property type="entry name" value="ABC_transporter-like_ATP-bd"/>
</dbReference>
<comment type="caution">
    <text evidence="6">The sequence shown here is derived from an EMBL/GenBank/DDBJ whole genome shotgun (WGS) entry which is preliminary data.</text>
</comment>
<name>A0A8J6TTN2_9FLAO</name>
<dbReference type="InterPro" id="IPR017871">
    <property type="entry name" value="ABC_transporter-like_CS"/>
</dbReference>
<keyword evidence="1" id="KW-0677">Repeat</keyword>
<keyword evidence="7" id="KW-1185">Reference proteome</keyword>
<dbReference type="NCBIfam" id="NF000355">
    <property type="entry name" value="ribo_prot_ABC_F"/>
    <property type="match status" value="1"/>
</dbReference>
<keyword evidence="3 6" id="KW-0067">ATP-binding</keyword>
<sequence>MLTIQQLSYTHPNKDVVFNNINLVLQSGEKTALVGNNGTGKSTLLKLIAGELQPVNGTITTDAIPYSIPQLFGPYNQLTVAEALGIDKRLRAFHEIVNGNTNEEIYEQLNDDWTIEERCNEALNYWQLNDVLLTSKLETLSGGQKTKVFLAGIQIHQPELILLDEPSNHLDAEGRKLLYDFILHTRMTVIVVSHDRELLNLLNTIHELSSRGITAYGGNYTFYQQQRSFEKASLEHDIQHTEKALKKAREKERETIERQQKNDARGKKKQEQSGVARIMMNTLRNNAENSTAKAKNIHGEKINSISQELTELRSSLPEIDQMKFGFDASPLHKGKVLFTADGINFKHGNGTYLWQKNLDVQIYSGERIVIKGGNGSGKTTLIRIILGELTPQTGTVTIAENNTVYIDQDYSRLNNQLSVYEQVQAFNTSALQEHEIKIRLNRFLFSKDDWNQSCDTLSGGERMRLLLCCLTIGRQSPDIIVLDEPTNNLDLQNVEILTAAINAYKGTLIVVSHDATFVEHINTERSITL</sequence>
<dbReference type="PANTHER" id="PTHR19211">
    <property type="entry name" value="ATP-BINDING TRANSPORT PROTEIN-RELATED"/>
    <property type="match status" value="1"/>
</dbReference>
<dbReference type="RefSeq" id="WP_216714516.1">
    <property type="nucleotide sequence ID" value="NZ_JACVEL010000009.1"/>
</dbReference>
<gene>
    <name evidence="6" type="ORF">H9Y05_12840</name>
</gene>
<feature type="domain" description="ABC transporter" evidence="5">
    <location>
        <begin position="331"/>
        <end position="529"/>
    </location>
</feature>
<dbReference type="PROSITE" id="PS50893">
    <property type="entry name" value="ABC_TRANSPORTER_2"/>
    <property type="match status" value="2"/>
</dbReference>
<proteinExistence type="predicted"/>
<dbReference type="AlphaFoldDB" id="A0A8J6TTN2"/>
<evidence type="ECO:0000256" key="2">
    <source>
        <dbReference type="ARBA" id="ARBA00022741"/>
    </source>
</evidence>
<evidence type="ECO:0000256" key="4">
    <source>
        <dbReference type="SAM" id="MobiDB-lite"/>
    </source>
</evidence>
<evidence type="ECO:0000256" key="1">
    <source>
        <dbReference type="ARBA" id="ARBA00022737"/>
    </source>
</evidence>
<dbReference type="SUPFAM" id="SSF52540">
    <property type="entry name" value="P-loop containing nucleoside triphosphate hydrolases"/>
    <property type="match status" value="2"/>
</dbReference>
<keyword evidence="2" id="KW-0547">Nucleotide-binding</keyword>
<protein>
    <submittedName>
        <fullName evidence="6">ABC-F family ATP-binding cassette domain-containing protein</fullName>
    </submittedName>
</protein>
<accession>A0A8J6TTN2</accession>
<dbReference type="PANTHER" id="PTHR19211:SF6">
    <property type="entry name" value="BLL7188 PROTEIN"/>
    <property type="match status" value="1"/>
</dbReference>
<dbReference type="Proteomes" id="UP000652681">
    <property type="component" value="Unassembled WGS sequence"/>
</dbReference>
<dbReference type="CDD" id="cd03221">
    <property type="entry name" value="ABCF_EF-3"/>
    <property type="match status" value="2"/>
</dbReference>
<dbReference type="Gene3D" id="3.40.50.300">
    <property type="entry name" value="P-loop containing nucleotide triphosphate hydrolases"/>
    <property type="match status" value="2"/>
</dbReference>
<dbReference type="PROSITE" id="PS00211">
    <property type="entry name" value="ABC_TRANSPORTER_1"/>
    <property type="match status" value="1"/>
</dbReference>